<dbReference type="InterPro" id="IPR036390">
    <property type="entry name" value="WH_DNA-bd_sf"/>
</dbReference>
<dbReference type="SUPFAM" id="SSF46785">
    <property type="entry name" value="Winged helix' DNA-binding domain"/>
    <property type="match status" value="1"/>
</dbReference>
<dbReference type="PROSITE" id="PS01332">
    <property type="entry name" value="HTH_RRF2_1"/>
    <property type="match status" value="1"/>
</dbReference>
<dbReference type="InterPro" id="IPR000944">
    <property type="entry name" value="Tscrpt_reg_Rrf2"/>
</dbReference>
<dbReference type="NCBIfam" id="TIGR00738">
    <property type="entry name" value="rrf2_super"/>
    <property type="match status" value="1"/>
</dbReference>
<evidence type="ECO:0000256" key="1">
    <source>
        <dbReference type="ARBA" id="ARBA00023125"/>
    </source>
</evidence>
<dbReference type="PROSITE" id="PS51197">
    <property type="entry name" value="HTH_RRF2_2"/>
    <property type="match status" value="1"/>
</dbReference>
<name>A0A9W6NV83_9PSEU</name>
<comment type="caution">
    <text evidence="2">The sequence shown here is derived from an EMBL/GenBank/DDBJ whole genome shotgun (WGS) entry which is preliminary data.</text>
</comment>
<dbReference type="InterPro" id="IPR030489">
    <property type="entry name" value="TR_Rrf2-type_CS"/>
</dbReference>
<organism evidence="2 3">
    <name type="scientific">Pseudonocardia halophobica</name>
    <dbReference type="NCBI Taxonomy" id="29401"/>
    <lineage>
        <taxon>Bacteria</taxon>
        <taxon>Bacillati</taxon>
        <taxon>Actinomycetota</taxon>
        <taxon>Actinomycetes</taxon>
        <taxon>Pseudonocardiales</taxon>
        <taxon>Pseudonocardiaceae</taxon>
        <taxon>Pseudonocardia</taxon>
    </lineage>
</organism>
<sequence>MPEKYLEGILGQLRRAGLVRSQRGVDGGYWLSRPGRTISLADVVRAVDGPLATVHGLPAQEIAHEGEAAALPRVWVALRASVRGVLENVTLADVVSGRLPADVEDLTTAPGAWESR</sequence>
<proteinExistence type="predicted"/>
<dbReference type="RefSeq" id="WP_051736807.1">
    <property type="nucleotide sequence ID" value="NZ_BAAAUZ010000002.1"/>
</dbReference>
<dbReference type="GO" id="GO:0005829">
    <property type="term" value="C:cytosol"/>
    <property type="evidence" value="ECO:0007669"/>
    <property type="project" value="TreeGrafter"/>
</dbReference>
<dbReference type="GO" id="GO:0003677">
    <property type="term" value="F:DNA binding"/>
    <property type="evidence" value="ECO:0007669"/>
    <property type="project" value="UniProtKB-KW"/>
</dbReference>
<dbReference type="Gene3D" id="1.10.10.10">
    <property type="entry name" value="Winged helix-like DNA-binding domain superfamily/Winged helix DNA-binding domain"/>
    <property type="match status" value="1"/>
</dbReference>
<dbReference type="PANTHER" id="PTHR33221">
    <property type="entry name" value="WINGED HELIX-TURN-HELIX TRANSCRIPTIONAL REGULATOR, RRF2 FAMILY"/>
    <property type="match status" value="1"/>
</dbReference>
<dbReference type="InterPro" id="IPR036388">
    <property type="entry name" value="WH-like_DNA-bd_sf"/>
</dbReference>
<gene>
    <name evidence="2" type="ORF">GCM10017577_17290</name>
</gene>
<dbReference type="EMBL" id="BSFQ01000005">
    <property type="protein sequence ID" value="GLL10589.1"/>
    <property type="molecule type" value="Genomic_DNA"/>
</dbReference>
<dbReference type="Proteomes" id="UP001143463">
    <property type="component" value="Unassembled WGS sequence"/>
</dbReference>
<evidence type="ECO:0000313" key="2">
    <source>
        <dbReference type="EMBL" id="GLL10589.1"/>
    </source>
</evidence>
<reference evidence="2" key="1">
    <citation type="journal article" date="2014" name="Int. J. Syst. Evol. Microbiol.">
        <title>Complete genome sequence of Corynebacterium casei LMG S-19264T (=DSM 44701T), isolated from a smear-ripened cheese.</title>
        <authorList>
            <consortium name="US DOE Joint Genome Institute (JGI-PGF)"/>
            <person name="Walter F."/>
            <person name="Albersmeier A."/>
            <person name="Kalinowski J."/>
            <person name="Ruckert C."/>
        </authorList>
    </citation>
    <scope>NUCLEOTIDE SEQUENCE</scope>
    <source>
        <strain evidence="2">VKM Ac-1069</strain>
    </source>
</reference>
<accession>A0A9W6NV83</accession>
<dbReference type="PANTHER" id="PTHR33221:SF5">
    <property type="entry name" value="HTH-TYPE TRANSCRIPTIONAL REGULATOR ISCR"/>
    <property type="match status" value="1"/>
</dbReference>
<dbReference type="GO" id="GO:0003700">
    <property type="term" value="F:DNA-binding transcription factor activity"/>
    <property type="evidence" value="ECO:0007669"/>
    <property type="project" value="TreeGrafter"/>
</dbReference>
<protein>
    <submittedName>
        <fullName evidence="2">Rrf2 family transcriptional regulator</fullName>
    </submittedName>
</protein>
<evidence type="ECO:0000313" key="3">
    <source>
        <dbReference type="Proteomes" id="UP001143463"/>
    </source>
</evidence>
<dbReference type="Pfam" id="PF02082">
    <property type="entry name" value="Rrf2"/>
    <property type="match status" value="1"/>
</dbReference>
<dbReference type="AlphaFoldDB" id="A0A9W6NV83"/>
<keyword evidence="1" id="KW-0238">DNA-binding</keyword>
<reference evidence="2" key="2">
    <citation type="submission" date="2023-01" db="EMBL/GenBank/DDBJ databases">
        <authorList>
            <person name="Sun Q."/>
            <person name="Evtushenko L."/>
        </authorList>
    </citation>
    <scope>NUCLEOTIDE SEQUENCE</scope>
    <source>
        <strain evidence="2">VKM Ac-1069</strain>
    </source>
</reference>
<keyword evidence="3" id="KW-1185">Reference proteome</keyword>